<evidence type="ECO:0000256" key="4">
    <source>
        <dbReference type="ARBA" id="ARBA00022723"/>
    </source>
</evidence>
<evidence type="ECO:0000256" key="2">
    <source>
        <dbReference type="ARBA" id="ARBA00004613"/>
    </source>
</evidence>
<dbReference type="Proteomes" id="UP000225706">
    <property type="component" value="Unassembled WGS sequence"/>
</dbReference>
<name>A0A2B4RZT8_STYPI</name>
<evidence type="ECO:0000256" key="3">
    <source>
        <dbReference type="ARBA" id="ARBA00022525"/>
    </source>
</evidence>
<keyword evidence="5" id="KW-0732">Signal</keyword>
<dbReference type="EMBL" id="LSMT01000216">
    <property type="protein sequence ID" value="PFX23161.1"/>
    <property type="molecule type" value="Genomic_DNA"/>
</dbReference>
<dbReference type="InterPro" id="IPR037579">
    <property type="entry name" value="FIB_ANG-like"/>
</dbReference>
<dbReference type="OrthoDB" id="5978359at2759"/>
<dbReference type="InterPro" id="IPR002181">
    <property type="entry name" value="Fibrinogen_a/b/g_C_dom"/>
</dbReference>
<accession>A0A2B4RZT8</accession>
<keyword evidence="12" id="KW-1185">Reference proteome</keyword>
<comment type="caution">
    <text evidence="11">The sequence shown here is derived from an EMBL/GenBank/DDBJ whole genome shotgun (WGS) entry which is preliminary data.</text>
</comment>
<comment type="cofactor">
    <cofactor evidence="1">
        <name>a divalent metal cation</name>
        <dbReference type="ChEBI" id="CHEBI:60240"/>
    </cofactor>
</comment>
<dbReference type="InterPro" id="IPR027806">
    <property type="entry name" value="HARBI1_dom"/>
</dbReference>
<evidence type="ECO:0000256" key="9">
    <source>
        <dbReference type="SAM" id="Coils"/>
    </source>
</evidence>
<dbReference type="Gene3D" id="3.90.215.10">
    <property type="entry name" value="Gamma Fibrinogen, chain A, domain 1"/>
    <property type="match status" value="1"/>
</dbReference>
<evidence type="ECO:0000256" key="6">
    <source>
        <dbReference type="ARBA" id="ARBA00023054"/>
    </source>
</evidence>
<keyword evidence="6 9" id="KW-0175">Coiled coil</keyword>
<dbReference type="PANTHER" id="PTHR47221:SF6">
    <property type="entry name" value="FIBRINOGEN ALPHA CHAIN"/>
    <property type="match status" value="1"/>
</dbReference>
<feature type="domain" description="Fibrinogen C-terminal" evidence="10">
    <location>
        <begin position="245"/>
        <end position="376"/>
    </location>
</feature>
<dbReference type="GO" id="GO:0046872">
    <property type="term" value="F:metal ion binding"/>
    <property type="evidence" value="ECO:0007669"/>
    <property type="project" value="UniProtKB-KW"/>
</dbReference>
<organism evidence="11 12">
    <name type="scientific">Stylophora pistillata</name>
    <name type="common">Smooth cauliflower coral</name>
    <dbReference type="NCBI Taxonomy" id="50429"/>
    <lineage>
        <taxon>Eukaryota</taxon>
        <taxon>Metazoa</taxon>
        <taxon>Cnidaria</taxon>
        <taxon>Anthozoa</taxon>
        <taxon>Hexacorallia</taxon>
        <taxon>Scleractinia</taxon>
        <taxon>Astrocoeniina</taxon>
        <taxon>Pocilloporidae</taxon>
        <taxon>Stylophora</taxon>
    </lineage>
</organism>
<evidence type="ECO:0000259" key="10">
    <source>
        <dbReference type="PROSITE" id="PS51406"/>
    </source>
</evidence>
<evidence type="ECO:0000256" key="7">
    <source>
        <dbReference type="ARBA" id="ARBA00023157"/>
    </source>
</evidence>
<dbReference type="InterPro" id="IPR014716">
    <property type="entry name" value="Fibrinogen_a/b/g_C_1"/>
</dbReference>
<dbReference type="SUPFAM" id="SSF56496">
    <property type="entry name" value="Fibrinogen C-terminal domain-like"/>
    <property type="match status" value="1"/>
</dbReference>
<keyword evidence="4" id="KW-0479">Metal-binding</keyword>
<evidence type="ECO:0000256" key="5">
    <source>
        <dbReference type="ARBA" id="ARBA00022729"/>
    </source>
</evidence>
<dbReference type="Pfam" id="PF00147">
    <property type="entry name" value="Fibrinogen_C"/>
    <property type="match status" value="1"/>
</dbReference>
<dbReference type="CDD" id="cd00087">
    <property type="entry name" value="FReD"/>
    <property type="match status" value="1"/>
</dbReference>
<protein>
    <submittedName>
        <fullName evidence="11">Angiopoietin-related protein 7</fullName>
    </submittedName>
</protein>
<gene>
    <name evidence="11" type="primary">Angptl7</name>
    <name evidence="11" type="ORF">AWC38_SpisGene12307</name>
</gene>
<dbReference type="NCBIfam" id="NF040941">
    <property type="entry name" value="GGGWT_bact"/>
    <property type="match status" value="1"/>
</dbReference>
<keyword evidence="7" id="KW-1015">Disulfide bond</keyword>
<sequence length="414" mass="46483">MLRGSALQRDIENGVILDAPRRLIDGNEVKPLLVSNSCFDLNSWLMTPYTQTPPITAAQNNFNSALSSAREKIVQAFGLLRGRWRCLLETMKEDTLRVPTTVIACCVLHNLCLEMEDDATIEPVFIHNDVDFDVEDSDDLPITSEGGKQLRETIRQYLDTYGYEQIVQLMEAHYFTSSTFQTAISDSSKTKTTLGDTLTGGKCHNVHFNNYYSGAASKDIKAHLLKIENQLAKLEKKIEALTENKTTPPVMKNCADLYKSGQRVSGVYTVDPDGSGSFDVFCDQKSAGGGWTVFQKRLDGSVDFNNRGWADFKRGFGNLNGEFWLGLDKIHRLTKTKSRLRVELEDTQGKTAYAEYDMFSVSSERNKYRLGLGNYTVKCIQSVYLSILARIVITNKHIIAILRFSTPPAFANQM</sequence>
<evidence type="ECO:0000313" key="12">
    <source>
        <dbReference type="Proteomes" id="UP000225706"/>
    </source>
</evidence>
<reference evidence="12" key="1">
    <citation type="journal article" date="2017" name="bioRxiv">
        <title>Comparative analysis of the genomes of Stylophora pistillata and Acropora digitifera provides evidence for extensive differences between species of corals.</title>
        <authorList>
            <person name="Voolstra C.R."/>
            <person name="Li Y."/>
            <person name="Liew Y.J."/>
            <person name="Baumgarten S."/>
            <person name="Zoccola D."/>
            <person name="Flot J.-F."/>
            <person name="Tambutte S."/>
            <person name="Allemand D."/>
            <person name="Aranda M."/>
        </authorList>
    </citation>
    <scope>NUCLEOTIDE SEQUENCE [LARGE SCALE GENOMIC DNA]</scope>
</reference>
<evidence type="ECO:0000256" key="8">
    <source>
        <dbReference type="ARBA" id="ARBA00023180"/>
    </source>
</evidence>
<dbReference type="PROSITE" id="PS51406">
    <property type="entry name" value="FIBRINOGEN_C_2"/>
    <property type="match status" value="1"/>
</dbReference>
<dbReference type="AlphaFoldDB" id="A0A2B4RZT8"/>
<dbReference type="PANTHER" id="PTHR47221">
    <property type="entry name" value="FIBRINOGEN ALPHA CHAIN"/>
    <property type="match status" value="1"/>
</dbReference>
<comment type="subcellular location">
    <subcellularLocation>
        <location evidence="2">Secreted</location>
    </subcellularLocation>
</comment>
<evidence type="ECO:0000256" key="1">
    <source>
        <dbReference type="ARBA" id="ARBA00001968"/>
    </source>
</evidence>
<dbReference type="SMART" id="SM00186">
    <property type="entry name" value="FBG"/>
    <property type="match status" value="1"/>
</dbReference>
<keyword evidence="3" id="KW-0964">Secreted</keyword>
<dbReference type="InterPro" id="IPR036056">
    <property type="entry name" value="Fibrinogen-like_C"/>
</dbReference>
<proteinExistence type="predicted"/>
<dbReference type="Pfam" id="PF13359">
    <property type="entry name" value="DDE_Tnp_4"/>
    <property type="match status" value="1"/>
</dbReference>
<feature type="coiled-coil region" evidence="9">
    <location>
        <begin position="217"/>
        <end position="244"/>
    </location>
</feature>
<evidence type="ECO:0000313" key="11">
    <source>
        <dbReference type="EMBL" id="PFX23161.1"/>
    </source>
</evidence>
<dbReference type="GO" id="GO:0005576">
    <property type="term" value="C:extracellular region"/>
    <property type="evidence" value="ECO:0007669"/>
    <property type="project" value="UniProtKB-SubCell"/>
</dbReference>
<keyword evidence="8" id="KW-0325">Glycoprotein</keyword>